<dbReference type="InterPro" id="IPR036779">
    <property type="entry name" value="LysM_dom_sf"/>
</dbReference>
<keyword evidence="2" id="KW-1133">Transmembrane helix</keyword>
<evidence type="ECO:0000256" key="1">
    <source>
        <dbReference type="SAM" id="MobiDB-lite"/>
    </source>
</evidence>
<feature type="domain" description="LysM" evidence="3">
    <location>
        <begin position="103"/>
        <end position="149"/>
    </location>
</feature>
<evidence type="ECO:0000256" key="2">
    <source>
        <dbReference type="SAM" id="Phobius"/>
    </source>
</evidence>
<feature type="region of interest" description="Disordered" evidence="1">
    <location>
        <begin position="1"/>
        <end position="53"/>
    </location>
</feature>
<dbReference type="InterPro" id="IPR018392">
    <property type="entry name" value="LysM"/>
</dbReference>
<dbReference type="RefSeq" id="WP_246167543.1">
    <property type="nucleotide sequence ID" value="NZ_BAAALV010000007.1"/>
</dbReference>
<reference evidence="4 5" key="1">
    <citation type="journal article" date="2019" name="Int. J. Syst. Evol. Microbiol.">
        <title>The Global Catalogue of Microorganisms (GCM) 10K type strain sequencing project: providing services to taxonomists for standard genome sequencing and annotation.</title>
        <authorList>
            <consortium name="The Broad Institute Genomics Platform"/>
            <consortium name="The Broad Institute Genome Sequencing Center for Infectious Disease"/>
            <person name="Wu L."/>
            <person name="Ma J."/>
        </authorList>
    </citation>
    <scope>NUCLEOTIDE SEQUENCE [LARGE SCALE GENOMIC DNA]</scope>
    <source>
        <strain evidence="4 5">JCM 13316</strain>
    </source>
</reference>
<protein>
    <recommendedName>
        <fullName evidence="3">LysM domain-containing protein</fullName>
    </recommendedName>
</protein>
<comment type="caution">
    <text evidence="4">The sequence shown here is derived from an EMBL/GenBank/DDBJ whole genome shotgun (WGS) entry which is preliminary data.</text>
</comment>
<evidence type="ECO:0000259" key="3">
    <source>
        <dbReference type="Pfam" id="PF01476"/>
    </source>
</evidence>
<dbReference type="CDD" id="cd00118">
    <property type="entry name" value="LysM"/>
    <property type="match status" value="1"/>
</dbReference>
<feature type="transmembrane region" description="Helical" evidence="2">
    <location>
        <begin position="61"/>
        <end position="82"/>
    </location>
</feature>
<sequence>MSVQFAAAPSSMGSIRFIPASSRPGARSGARSGANPAAARSNRENRPVPKGPLKLTRRGRFLLIGAPVMLGGAALLTFIGFFTAPALASSDSAEVTRTQQVSVSAGDSLWSLAGEYAPERDPRAVVADIMELNNLSDAVVPAGVQLYIPVAG</sequence>
<keyword evidence="2" id="KW-0472">Membrane</keyword>
<dbReference type="Proteomes" id="UP001500784">
    <property type="component" value="Unassembled WGS sequence"/>
</dbReference>
<accession>A0ABN2PJK7</accession>
<keyword evidence="2" id="KW-0812">Transmembrane</keyword>
<name>A0ABN2PJK7_9MICC</name>
<proteinExistence type="predicted"/>
<dbReference type="Pfam" id="PF01476">
    <property type="entry name" value="LysM"/>
    <property type="match status" value="1"/>
</dbReference>
<organism evidence="4 5">
    <name type="scientific">Arthrobacter gandavensis</name>
    <dbReference type="NCBI Taxonomy" id="169960"/>
    <lineage>
        <taxon>Bacteria</taxon>
        <taxon>Bacillati</taxon>
        <taxon>Actinomycetota</taxon>
        <taxon>Actinomycetes</taxon>
        <taxon>Micrococcales</taxon>
        <taxon>Micrococcaceae</taxon>
        <taxon>Arthrobacter</taxon>
    </lineage>
</organism>
<feature type="compositionally biased region" description="Low complexity" evidence="1">
    <location>
        <begin position="19"/>
        <end position="40"/>
    </location>
</feature>
<dbReference type="EMBL" id="BAAALV010000007">
    <property type="protein sequence ID" value="GAA1923536.1"/>
    <property type="molecule type" value="Genomic_DNA"/>
</dbReference>
<dbReference type="Gene3D" id="3.10.350.10">
    <property type="entry name" value="LysM domain"/>
    <property type="match status" value="1"/>
</dbReference>
<evidence type="ECO:0000313" key="4">
    <source>
        <dbReference type="EMBL" id="GAA1923536.1"/>
    </source>
</evidence>
<evidence type="ECO:0000313" key="5">
    <source>
        <dbReference type="Proteomes" id="UP001500784"/>
    </source>
</evidence>
<gene>
    <name evidence="4" type="ORF">GCM10009688_30760</name>
</gene>
<keyword evidence="5" id="KW-1185">Reference proteome</keyword>